<dbReference type="PANTHER" id="PTHR46300">
    <property type="entry name" value="P450, PUTATIVE (EUROFUNG)-RELATED-RELATED"/>
    <property type="match status" value="1"/>
</dbReference>
<keyword evidence="6" id="KW-0408">Iron</keyword>
<accession>A0A0W0F7I6</accession>
<sequence length="197" mass="22392">MSGDHIVLLSSVKAANDLLDKRSRIYSGRGNEDVVKTTRWYFNGSVVTSDLPHLALNASIAFQNYSETWRKNRRIYQQHFRPDAVATRLRPSIEKCIGVFLRNLFDTPERFMDHIDESNVENDGLLAQVMREKLEDDNSAEEIEAIKDMAAIAFAASADTTLSSTGTFFLAMVRNPEVQYKAQQEIDSDRKRPSTRS</sequence>
<evidence type="ECO:0000256" key="3">
    <source>
        <dbReference type="ARBA" id="ARBA00022617"/>
    </source>
</evidence>
<evidence type="ECO:0000256" key="7">
    <source>
        <dbReference type="ARBA" id="ARBA00023033"/>
    </source>
</evidence>
<dbReference type="PANTHER" id="PTHR46300:SF1">
    <property type="entry name" value="P450, PUTATIVE (EUROFUNG)-RELATED"/>
    <property type="match status" value="1"/>
</dbReference>
<organism evidence="8 9">
    <name type="scientific">Moniliophthora roreri</name>
    <name type="common">Frosty pod rot fungus</name>
    <name type="synonym">Monilia roreri</name>
    <dbReference type="NCBI Taxonomy" id="221103"/>
    <lineage>
        <taxon>Eukaryota</taxon>
        <taxon>Fungi</taxon>
        <taxon>Dikarya</taxon>
        <taxon>Basidiomycota</taxon>
        <taxon>Agaricomycotina</taxon>
        <taxon>Agaricomycetes</taxon>
        <taxon>Agaricomycetidae</taxon>
        <taxon>Agaricales</taxon>
        <taxon>Marasmiineae</taxon>
        <taxon>Marasmiaceae</taxon>
        <taxon>Moniliophthora</taxon>
    </lineage>
</organism>
<evidence type="ECO:0008006" key="10">
    <source>
        <dbReference type="Google" id="ProtNLM"/>
    </source>
</evidence>
<evidence type="ECO:0000256" key="1">
    <source>
        <dbReference type="ARBA" id="ARBA00001971"/>
    </source>
</evidence>
<dbReference type="InterPro" id="IPR001128">
    <property type="entry name" value="Cyt_P450"/>
</dbReference>
<evidence type="ECO:0000313" key="9">
    <source>
        <dbReference type="Proteomes" id="UP000054988"/>
    </source>
</evidence>
<keyword evidence="7" id="KW-0503">Monooxygenase</keyword>
<keyword evidence="4" id="KW-0479">Metal-binding</keyword>
<dbReference type="SUPFAM" id="SSF48264">
    <property type="entry name" value="Cytochrome P450"/>
    <property type="match status" value="1"/>
</dbReference>
<dbReference type="GO" id="GO:0016705">
    <property type="term" value="F:oxidoreductase activity, acting on paired donors, with incorporation or reduction of molecular oxygen"/>
    <property type="evidence" value="ECO:0007669"/>
    <property type="project" value="InterPro"/>
</dbReference>
<comment type="cofactor">
    <cofactor evidence="1">
        <name>heme</name>
        <dbReference type="ChEBI" id="CHEBI:30413"/>
    </cofactor>
</comment>
<dbReference type="EMBL" id="LATX01002242">
    <property type="protein sequence ID" value="KTB32270.1"/>
    <property type="molecule type" value="Genomic_DNA"/>
</dbReference>
<keyword evidence="3" id="KW-0349">Heme</keyword>
<reference evidence="8 9" key="1">
    <citation type="submission" date="2015-12" db="EMBL/GenBank/DDBJ databases">
        <title>Draft genome sequence of Moniliophthora roreri, the causal agent of frosty pod rot of cacao.</title>
        <authorList>
            <person name="Aime M.C."/>
            <person name="Diaz-Valderrama J.R."/>
            <person name="Kijpornyongpan T."/>
            <person name="Phillips-Mora W."/>
        </authorList>
    </citation>
    <scope>NUCLEOTIDE SEQUENCE [LARGE SCALE GENOMIC DNA]</scope>
    <source>
        <strain evidence="8 9">MCA 2952</strain>
    </source>
</reference>
<dbReference type="InterPro" id="IPR036396">
    <property type="entry name" value="Cyt_P450_sf"/>
</dbReference>
<proteinExistence type="inferred from homology"/>
<name>A0A0W0F7I6_MONRR</name>
<evidence type="ECO:0000256" key="6">
    <source>
        <dbReference type="ARBA" id="ARBA00023004"/>
    </source>
</evidence>
<dbReference type="AlphaFoldDB" id="A0A0W0F7I6"/>
<comment type="similarity">
    <text evidence="2">Belongs to the cytochrome P450 family.</text>
</comment>
<gene>
    <name evidence="8" type="ORF">WG66_15120</name>
</gene>
<evidence type="ECO:0000256" key="2">
    <source>
        <dbReference type="ARBA" id="ARBA00010617"/>
    </source>
</evidence>
<dbReference type="Pfam" id="PF00067">
    <property type="entry name" value="p450"/>
    <property type="match status" value="1"/>
</dbReference>
<protein>
    <recommendedName>
        <fullName evidence="10">Cytochrome p450</fullName>
    </recommendedName>
</protein>
<dbReference type="Gene3D" id="1.10.630.10">
    <property type="entry name" value="Cytochrome P450"/>
    <property type="match status" value="2"/>
</dbReference>
<evidence type="ECO:0000256" key="4">
    <source>
        <dbReference type="ARBA" id="ARBA00022723"/>
    </source>
</evidence>
<evidence type="ECO:0000256" key="5">
    <source>
        <dbReference type="ARBA" id="ARBA00023002"/>
    </source>
</evidence>
<comment type="caution">
    <text evidence="8">The sequence shown here is derived from an EMBL/GenBank/DDBJ whole genome shotgun (WGS) entry which is preliminary data.</text>
</comment>
<evidence type="ECO:0000313" key="8">
    <source>
        <dbReference type="EMBL" id="KTB32270.1"/>
    </source>
</evidence>
<dbReference type="GO" id="GO:0020037">
    <property type="term" value="F:heme binding"/>
    <property type="evidence" value="ECO:0007669"/>
    <property type="project" value="InterPro"/>
</dbReference>
<keyword evidence="5" id="KW-0560">Oxidoreductase</keyword>
<dbReference type="GO" id="GO:0005506">
    <property type="term" value="F:iron ion binding"/>
    <property type="evidence" value="ECO:0007669"/>
    <property type="project" value="InterPro"/>
</dbReference>
<dbReference type="Proteomes" id="UP000054988">
    <property type="component" value="Unassembled WGS sequence"/>
</dbReference>
<dbReference type="InterPro" id="IPR050364">
    <property type="entry name" value="Cytochrome_P450_fung"/>
</dbReference>
<dbReference type="GO" id="GO:0004497">
    <property type="term" value="F:monooxygenase activity"/>
    <property type="evidence" value="ECO:0007669"/>
    <property type="project" value="UniProtKB-KW"/>
</dbReference>